<dbReference type="EMBL" id="CP047186">
    <property type="protein sequence ID" value="QHC55909.1"/>
    <property type="molecule type" value="Genomic_DNA"/>
</dbReference>
<dbReference type="Proteomes" id="UP000465031">
    <property type="component" value="Chromosome"/>
</dbReference>
<dbReference type="OrthoDB" id="4479197at2"/>
<sequence length="102" mass="11147">MTQSASQILAPDRARLDELDRQLLDLLVERMGVCLTIADLKAQHRIPMMQPGRVSLVIERARARAVGEGLDPEYLGGVFRLVIDATCAAEDARMASGERGEA</sequence>
<dbReference type="SUPFAM" id="SSF48600">
    <property type="entry name" value="Chorismate mutase II"/>
    <property type="match status" value="1"/>
</dbReference>
<dbReference type="GO" id="GO:0046417">
    <property type="term" value="P:chorismate metabolic process"/>
    <property type="evidence" value="ECO:0007669"/>
    <property type="project" value="InterPro"/>
</dbReference>
<organism evidence="3 5">
    <name type="scientific">Rathayibacter tanaceti</name>
    <dbReference type="NCBI Taxonomy" id="1671680"/>
    <lineage>
        <taxon>Bacteria</taxon>
        <taxon>Bacillati</taxon>
        <taxon>Actinomycetota</taxon>
        <taxon>Actinomycetes</taxon>
        <taxon>Micrococcales</taxon>
        <taxon>Microbacteriaceae</taxon>
        <taxon>Rathayibacter</taxon>
    </lineage>
</organism>
<dbReference type="KEGG" id="rte:GSU10_09890"/>
<reference evidence="6" key="3">
    <citation type="submission" date="2019-12" db="EMBL/GenBank/DDBJ databases">
        <title>Complete and draft genome sequences of new strains and members of some known species of the genus Rathayibacter isolated from plants.</title>
        <authorList>
            <person name="Tarlachkov S.V."/>
            <person name="Starodumova I.P."/>
            <person name="Dorofeeva L.V."/>
            <person name="Prisyazhnaya N.V."/>
            <person name="Leyn S."/>
            <person name="Zlamal J."/>
            <person name="Elan M."/>
            <person name="Osterman A.L."/>
            <person name="Nadler S."/>
            <person name="Subbotin S.A."/>
            <person name="Evtushenko L.I."/>
        </authorList>
    </citation>
    <scope>NUCLEOTIDE SEQUENCE [LARGE SCALE GENOMIC DNA]</scope>
    <source>
        <strain evidence="6">VKM Ac-2761</strain>
    </source>
</reference>
<dbReference type="Pfam" id="PF01817">
    <property type="entry name" value="CM_2"/>
    <property type="match status" value="1"/>
</dbReference>
<dbReference type="InterPro" id="IPR002701">
    <property type="entry name" value="CM_II_prokaryot"/>
</dbReference>
<evidence type="ECO:0000313" key="6">
    <source>
        <dbReference type="Proteomes" id="UP000465031"/>
    </source>
</evidence>
<dbReference type="SMART" id="SM00830">
    <property type="entry name" value="CM_2"/>
    <property type="match status" value="1"/>
</dbReference>
<keyword evidence="1" id="KW-0413">Isomerase</keyword>
<evidence type="ECO:0000313" key="3">
    <source>
        <dbReference type="EMBL" id="KZX22721.1"/>
    </source>
</evidence>
<evidence type="ECO:0000259" key="2">
    <source>
        <dbReference type="PROSITE" id="PS51168"/>
    </source>
</evidence>
<accession>A0A166IPK4</accession>
<keyword evidence="5" id="KW-1185">Reference proteome</keyword>
<dbReference type="Proteomes" id="UP000076717">
    <property type="component" value="Unassembled WGS sequence"/>
</dbReference>
<proteinExistence type="predicted"/>
<dbReference type="InterPro" id="IPR036263">
    <property type="entry name" value="Chorismate_II_sf"/>
</dbReference>
<evidence type="ECO:0000313" key="5">
    <source>
        <dbReference type="Proteomes" id="UP000076717"/>
    </source>
</evidence>
<dbReference type="Gene3D" id="1.20.59.10">
    <property type="entry name" value="Chorismate mutase"/>
    <property type="match status" value="1"/>
</dbReference>
<gene>
    <name evidence="3" type="ORF">ACH61_00075</name>
    <name evidence="4" type="ORF">GSU10_09890</name>
</gene>
<evidence type="ECO:0000313" key="4">
    <source>
        <dbReference type="EMBL" id="QHC55909.1"/>
    </source>
</evidence>
<feature type="domain" description="Chorismate mutase" evidence="2">
    <location>
        <begin position="3"/>
        <end position="94"/>
    </location>
</feature>
<dbReference type="AlphaFoldDB" id="A0A166IPK4"/>
<dbReference type="GO" id="GO:0004106">
    <property type="term" value="F:chorismate mutase activity"/>
    <property type="evidence" value="ECO:0007669"/>
    <property type="project" value="InterPro"/>
</dbReference>
<reference evidence="4" key="2">
    <citation type="submission" date="2019-12" db="EMBL/GenBank/DDBJ databases">
        <title>Complete and Draft Genome Sequences of New Strains and Members of Some Known Species of the Genus Rathayibacter isolated from Plants.</title>
        <authorList>
            <person name="Tarlachkov S.V."/>
            <person name="Starodumova I.P."/>
            <person name="Dorofeeva L.V."/>
            <person name="Prisyazhnaya N.V."/>
            <person name="Leyn S.A."/>
            <person name="Zlamal J.E."/>
            <person name="Elane M.L."/>
            <person name="Osterman A.L."/>
            <person name="Nadler S.A."/>
            <person name="Subbotin S.A."/>
            <person name="Evtushenko L.I."/>
        </authorList>
    </citation>
    <scope>NUCLEOTIDE SEQUENCE</scope>
    <source>
        <strain evidence="4">VKM Ac-2761</strain>
    </source>
</reference>
<dbReference type="EMBL" id="LIIN01000002">
    <property type="protein sequence ID" value="KZX22721.1"/>
    <property type="molecule type" value="Genomic_DNA"/>
</dbReference>
<dbReference type="InterPro" id="IPR051331">
    <property type="entry name" value="Chorismate_mutase-related"/>
</dbReference>
<protein>
    <submittedName>
        <fullName evidence="3">Chorismate mutase</fullName>
    </submittedName>
</protein>
<dbReference type="PANTHER" id="PTHR38041:SF1">
    <property type="entry name" value="CHORISMATE MUTASE"/>
    <property type="match status" value="1"/>
</dbReference>
<dbReference type="PANTHER" id="PTHR38041">
    <property type="entry name" value="CHORISMATE MUTASE"/>
    <property type="match status" value="1"/>
</dbReference>
<evidence type="ECO:0000256" key="1">
    <source>
        <dbReference type="ARBA" id="ARBA00023235"/>
    </source>
</evidence>
<name>A0A166IPK4_9MICO</name>
<dbReference type="GO" id="GO:0009697">
    <property type="term" value="P:salicylic acid biosynthetic process"/>
    <property type="evidence" value="ECO:0007669"/>
    <property type="project" value="TreeGrafter"/>
</dbReference>
<reference evidence="3 5" key="1">
    <citation type="submission" date="2015-08" db="EMBL/GenBank/DDBJ databases">
        <title>Draft Genome Sequence of Rathayibacter sp. Strain VKM Ac-2596 Isolated from Leaf Gall Induced by Plant-Parasitic Nematodes.</title>
        <authorList>
            <person name="Vasilenko O.V."/>
            <person name="Starodumova I.P."/>
            <person name="Tarlachkov S.V."/>
            <person name="Dorofeeva L.V."/>
            <person name="Evtushenko L.I."/>
        </authorList>
    </citation>
    <scope>NUCLEOTIDE SEQUENCE [LARGE SCALE GENOMIC DNA]</scope>
    <source>
        <strain evidence="3 5">VKM Ac-2596</strain>
    </source>
</reference>
<dbReference type="RefSeq" id="WP_068207172.1">
    <property type="nucleotide sequence ID" value="NZ_CP047186.1"/>
</dbReference>
<dbReference type="InterPro" id="IPR036979">
    <property type="entry name" value="CM_dom_sf"/>
</dbReference>
<dbReference type="PROSITE" id="PS51168">
    <property type="entry name" value="CHORISMATE_MUT_2"/>
    <property type="match status" value="1"/>
</dbReference>